<gene>
    <name evidence="2" type="ORF">TNIN_467401</name>
</gene>
<comment type="caution">
    <text evidence="2">The sequence shown here is derived from an EMBL/GenBank/DDBJ whole genome shotgun (WGS) entry which is preliminary data.</text>
</comment>
<feature type="region of interest" description="Disordered" evidence="1">
    <location>
        <begin position="78"/>
        <end position="102"/>
    </location>
</feature>
<dbReference type="Proteomes" id="UP000886998">
    <property type="component" value="Unassembled WGS sequence"/>
</dbReference>
<organism evidence="2 3">
    <name type="scientific">Trichonephila inaurata madagascariensis</name>
    <dbReference type="NCBI Taxonomy" id="2747483"/>
    <lineage>
        <taxon>Eukaryota</taxon>
        <taxon>Metazoa</taxon>
        <taxon>Ecdysozoa</taxon>
        <taxon>Arthropoda</taxon>
        <taxon>Chelicerata</taxon>
        <taxon>Arachnida</taxon>
        <taxon>Araneae</taxon>
        <taxon>Araneomorphae</taxon>
        <taxon>Entelegynae</taxon>
        <taxon>Araneoidea</taxon>
        <taxon>Nephilidae</taxon>
        <taxon>Trichonephila</taxon>
        <taxon>Trichonephila inaurata</taxon>
    </lineage>
</organism>
<protein>
    <submittedName>
        <fullName evidence="2">Uncharacterized protein</fullName>
    </submittedName>
</protein>
<proteinExistence type="predicted"/>
<sequence>MVPTSKTSSSNTPWASQKTMRSTLPAEVVVLTFFRTDEDGIFHSTDVTFTLGVKCYWDILLLPPILILLDGFHNNIQDHEELSGDSNPEARGRHTQESKFKEQKKHFTSLDILVQLMIQEELQRLGNKSAASSK</sequence>
<evidence type="ECO:0000313" key="3">
    <source>
        <dbReference type="Proteomes" id="UP000886998"/>
    </source>
</evidence>
<accession>A0A8X6XPL1</accession>
<keyword evidence="3" id="KW-1185">Reference proteome</keyword>
<evidence type="ECO:0000256" key="1">
    <source>
        <dbReference type="SAM" id="MobiDB-lite"/>
    </source>
</evidence>
<name>A0A8X6XPL1_9ARAC</name>
<dbReference type="EMBL" id="BMAV01011576">
    <property type="protein sequence ID" value="GFY57545.1"/>
    <property type="molecule type" value="Genomic_DNA"/>
</dbReference>
<evidence type="ECO:0000313" key="2">
    <source>
        <dbReference type="EMBL" id="GFY57545.1"/>
    </source>
</evidence>
<reference evidence="2" key="1">
    <citation type="submission" date="2020-08" db="EMBL/GenBank/DDBJ databases">
        <title>Multicomponent nature underlies the extraordinary mechanical properties of spider dragline silk.</title>
        <authorList>
            <person name="Kono N."/>
            <person name="Nakamura H."/>
            <person name="Mori M."/>
            <person name="Yoshida Y."/>
            <person name="Ohtoshi R."/>
            <person name="Malay A.D."/>
            <person name="Moran D.A.P."/>
            <person name="Tomita M."/>
            <person name="Numata K."/>
            <person name="Arakawa K."/>
        </authorList>
    </citation>
    <scope>NUCLEOTIDE SEQUENCE</scope>
</reference>
<feature type="compositionally biased region" description="Basic and acidic residues" evidence="1">
    <location>
        <begin position="78"/>
        <end position="101"/>
    </location>
</feature>
<dbReference type="AlphaFoldDB" id="A0A8X6XPL1"/>